<keyword evidence="2" id="KW-0560">Oxidoreductase</keyword>
<keyword evidence="1" id="KW-0521">NADP</keyword>
<evidence type="ECO:0000313" key="4">
    <source>
        <dbReference type="EMBL" id="CAD9494166.1"/>
    </source>
</evidence>
<organism evidence="4">
    <name type="scientific">Octactis speculum</name>
    <dbReference type="NCBI Taxonomy" id="3111310"/>
    <lineage>
        <taxon>Eukaryota</taxon>
        <taxon>Sar</taxon>
        <taxon>Stramenopiles</taxon>
        <taxon>Ochrophyta</taxon>
        <taxon>Dictyochophyceae</taxon>
        <taxon>Dictyochales</taxon>
        <taxon>Dictyochaceae</taxon>
        <taxon>Octactis</taxon>
    </lineage>
</organism>
<dbReference type="GO" id="GO:0070402">
    <property type="term" value="F:NADPH binding"/>
    <property type="evidence" value="ECO:0007669"/>
    <property type="project" value="TreeGrafter"/>
</dbReference>
<dbReference type="CDD" id="cd05276">
    <property type="entry name" value="p53_inducible_oxidoreductase"/>
    <property type="match status" value="1"/>
</dbReference>
<dbReference type="GO" id="GO:0048038">
    <property type="term" value="F:quinone binding"/>
    <property type="evidence" value="ECO:0007669"/>
    <property type="project" value="TreeGrafter"/>
</dbReference>
<sequence length="337" mass="35751">MSSIAATMRGIIAEEKVCVLSEVPRPTIAAGEVIVQVRASAINRLDTLQRKGLSPCPAGCTPVLGLEASGEISELSDEARALGWAEGDRVMALVQGGGNAEYVSVPAGLLMKVPESMSWNDSGALPETFLTAFQLLFFVGGFEAGQSVLIHAGGSGVGLALVQLSRIFGARSIFVTAGSVGKIDKAISFGATAGFNRHDNGGIWAPSIREACEGGVDLILDCVGGSYWDQNVNAAKLEANWVLYGTLGGAACDGAFLRGLMKKRISLLATTLRTRSVPYKEKLVARFSREALAYFETQELKVEVDRSFPLELVQQAHEYMGQNLNTGKIGIDVAIPR</sequence>
<dbReference type="InterPro" id="IPR013154">
    <property type="entry name" value="ADH-like_N"/>
</dbReference>
<dbReference type="InterPro" id="IPR014189">
    <property type="entry name" value="Quinone_OxRdtase_PIG3"/>
</dbReference>
<name>A0A7S2HLP2_9STRA</name>
<gene>
    <name evidence="4" type="ORF">DSPE1174_LOCUS32490</name>
</gene>
<dbReference type="GO" id="GO:0003960">
    <property type="term" value="F:quinone reductase (NADPH) activity"/>
    <property type="evidence" value="ECO:0007669"/>
    <property type="project" value="TreeGrafter"/>
</dbReference>
<evidence type="ECO:0000256" key="1">
    <source>
        <dbReference type="ARBA" id="ARBA00022857"/>
    </source>
</evidence>
<dbReference type="EMBL" id="HBGS01062380">
    <property type="protein sequence ID" value="CAD9494166.1"/>
    <property type="molecule type" value="Transcribed_RNA"/>
</dbReference>
<dbReference type="PANTHER" id="PTHR48106">
    <property type="entry name" value="QUINONE OXIDOREDUCTASE PIG3-RELATED"/>
    <property type="match status" value="1"/>
</dbReference>
<dbReference type="PANTHER" id="PTHR48106:SF18">
    <property type="entry name" value="QUINONE OXIDOREDUCTASE PIG3"/>
    <property type="match status" value="1"/>
</dbReference>
<evidence type="ECO:0000259" key="3">
    <source>
        <dbReference type="SMART" id="SM00829"/>
    </source>
</evidence>
<protein>
    <recommendedName>
        <fullName evidence="3">Enoyl reductase (ER) domain-containing protein</fullName>
    </recommendedName>
</protein>
<dbReference type="SUPFAM" id="SSF51735">
    <property type="entry name" value="NAD(P)-binding Rossmann-fold domains"/>
    <property type="match status" value="1"/>
</dbReference>
<dbReference type="Pfam" id="PF08240">
    <property type="entry name" value="ADH_N"/>
    <property type="match status" value="1"/>
</dbReference>
<accession>A0A7S2HLP2</accession>
<dbReference type="InterPro" id="IPR036291">
    <property type="entry name" value="NAD(P)-bd_dom_sf"/>
</dbReference>
<dbReference type="InterPro" id="IPR013149">
    <property type="entry name" value="ADH-like_C"/>
</dbReference>
<reference evidence="4" key="1">
    <citation type="submission" date="2021-01" db="EMBL/GenBank/DDBJ databases">
        <authorList>
            <person name="Corre E."/>
            <person name="Pelletier E."/>
            <person name="Niang G."/>
            <person name="Scheremetjew M."/>
            <person name="Finn R."/>
            <person name="Kale V."/>
            <person name="Holt S."/>
            <person name="Cochrane G."/>
            <person name="Meng A."/>
            <person name="Brown T."/>
            <person name="Cohen L."/>
        </authorList>
    </citation>
    <scope>NUCLEOTIDE SEQUENCE</scope>
    <source>
        <strain evidence="4">CCMP1381</strain>
    </source>
</reference>
<dbReference type="SUPFAM" id="SSF50129">
    <property type="entry name" value="GroES-like"/>
    <property type="match status" value="1"/>
</dbReference>
<evidence type="ECO:0000256" key="2">
    <source>
        <dbReference type="ARBA" id="ARBA00023002"/>
    </source>
</evidence>
<dbReference type="Pfam" id="PF00107">
    <property type="entry name" value="ADH_zinc_N"/>
    <property type="match status" value="1"/>
</dbReference>
<proteinExistence type="predicted"/>
<dbReference type="SMART" id="SM00829">
    <property type="entry name" value="PKS_ER"/>
    <property type="match status" value="1"/>
</dbReference>
<feature type="domain" description="Enoyl reductase (ER)" evidence="3">
    <location>
        <begin position="10"/>
        <end position="331"/>
    </location>
</feature>
<dbReference type="InterPro" id="IPR020843">
    <property type="entry name" value="ER"/>
</dbReference>
<dbReference type="AlphaFoldDB" id="A0A7S2HLP2"/>
<dbReference type="Gene3D" id="3.90.180.10">
    <property type="entry name" value="Medium-chain alcohol dehydrogenases, catalytic domain"/>
    <property type="match status" value="1"/>
</dbReference>
<dbReference type="Gene3D" id="3.40.50.720">
    <property type="entry name" value="NAD(P)-binding Rossmann-like Domain"/>
    <property type="match status" value="1"/>
</dbReference>
<dbReference type="InterPro" id="IPR011032">
    <property type="entry name" value="GroES-like_sf"/>
</dbReference>